<dbReference type="NCBIfam" id="NF038032">
    <property type="entry name" value="CehA_McbA_metalo"/>
    <property type="match status" value="1"/>
</dbReference>
<dbReference type="EMBL" id="CP096040">
    <property type="protein sequence ID" value="USQ98088.1"/>
    <property type="molecule type" value="Genomic_DNA"/>
</dbReference>
<dbReference type="Gene3D" id="3.20.20.140">
    <property type="entry name" value="Metal-dependent hydrolases"/>
    <property type="match status" value="1"/>
</dbReference>
<dbReference type="InterPro" id="IPR052018">
    <property type="entry name" value="PHP_domain"/>
</dbReference>
<name>A0ABY4ZZF9_9CAUL</name>
<evidence type="ECO:0000313" key="3">
    <source>
        <dbReference type="Proteomes" id="UP001057520"/>
    </source>
</evidence>
<evidence type="ECO:0000256" key="1">
    <source>
        <dbReference type="SAM" id="SignalP"/>
    </source>
</evidence>
<dbReference type="PANTHER" id="PTHR42924">
    <property type="entry name" value="EXONUCLEASE"/>
    <property type="match status" value="1"/>
</dbReference>
<dbReference type="CDD" id="cd07432">
    <property type="entry name" value="PHP_HisPPase"/>
    <property type="match status" value="1"/>
</dbReference>
<dbReference type="SUPFAM" id="SSF89550">
    <property type="entry name" value="PHP domain-like"/>
    <property type="match status" value="1"/>
</dbReference>
<evidence type="ECO:0000313" key="2">
    <source>
        <dbReference type="EMBL" id="USQ98088.1"/>
    </source>
</evidence>
<keyword evidence="3" id="KW-1185">Reference proteome</keyword>
<gene>
    <name evidence="2" type="ORF">MZV50_11330</name>
</gene>
<reference evidence="2 3" key="1">
    <citation type="submission" date="2022-04" db="EMBL/GenBank/DDBJ databases">
        <title>Genome sequence of soybean root-associated Caulobacter segnis RL271.</title>
        <authorList>
            <person name="Longley R."/>
            <person name="Bonito G."/>
            <person name="Trigodet F."/>
            <person name="Crosson S."/>
            <person name="Fiebig A."/>
        </authorList>
    </citation>
    <scope>NUCLEOTIDE SEQUENCE [LARGE SCALE GENOMIC DNA]</scope>
    <source>
        <strain evidence="2 3">RL271</strain>
    </source>
</reference>
<organism evidence="2 3">
    <name type="scientific">Caulobacter segnis</name>
    <dbReference type="NCBI Taxonomy" id="88688"/>
    <lineage>
        <taxon>Bacteria</taxon>
        <taxon>Pseudomonadati</taxon>
        <taxon>Pseudomonadota</taxon>
        <taxon>Alphaproteobacteria</taxon>
        <taxon>Caulobacterales</taxon>
        <taxon>Caulobacteraceae</taxon>
        <taxon>Caulobacter</taxon>
    </lineage>
</organism>
<dbReference type="PANTHER" id="PTHR42924:SF3">
    <property type="entry name" value="POLYMERASE_HISTIDINOL PHOSPHATASE N-TERMINAL DOMAIN-CONTAINING PROTEIN"/>
    <property type="match status" value="1"/>
</dbReference>
<keyword evidence="1" id="KW-0732">Signal</keyword>
<accession>A0ABY4ZZF9</accession>
<dbReference type="InterPro" id="IPR016195">
    <property type="entry name" value="Pol/histidinol_Pase-like"/>
</dbReference>
<protein>
    <submittedName>
        <fullName evidence="2">CehA/McbA family metallohydrolase</fullName>
    </submittedName>
</protein>
<dbReference type="Proteomes" id="UP001057520">
    <property type="component" value="Chromosome"/>
</dbReference>
<sequence>MLRWLAFVLLLIASPALAREMAKPDLVLTGEITGADHQTYKPVTFDVPAGVTRLSVAFDYTGRENRTVVDLGLLDPVRFRGWSGGNKKAFFVSAEAATASYLPGPLPAGKWTLLLGVPNARPNSKATYQARVWFERTPTPLPAALPPNTFPRATTPGWYRGDLHMHTAHSDGGCVTGDAPRAPCPVYRTVLAAQAAGLDFVAVTDHNTTSQAEALAELQPSFPDLLLMSGREITIFQGHANVFGPTAFIDFRLGSRTVPTIRDLQRAVKAAGGVFSINHPAVPSGEQCMGCGWTAKDTDYDAVQAIEVANGGNEKAQGGFEGLLSGVPFWEAQLNQGRRITAIGGSDNHDAGIPHDQPTAVGRPTTVIHAEGLSPEALLAGLRAGRVFIDLDGTRDRVLDLSAAVGGRGAVMGGALTAKPGETVTFVARVAGVDPAGLEVIQDGARIAPAISAAGGFEVRMGARAGWVRVNVRDKAGRLLMIGNPIYLTVAH</sequence>
<feature type="chain" id="PRO_5045857838" evidence="1">
    <location>
        <begin position="19"/>
        <end position="492"/>
    </location>
</feature>
<proteinExistence type="predicted"/>
<feature type="signal peptide" evidence="1">
    <location>
        <begin position="1"/>
        <end position="18"/>
    </location>
</feature>